<keyword evidence="2 3" id="KW-0040">ANK repeat</keyword>
<feature type="repeat" description="ANK" evidence="3">
    <location>
        <begin position="220"/>
        <end position="252"/>
    </location>
</feature>
<accession>A0AAD9ZFD9</accession>
<evidence type="ECO:0000313" key="5">
    <source>
        <dbReference type="Proteomes" id="UP001276659"/>
    </source>
</evidence>
<dbReference type="SMART" id="SM00248">
    <property type="entry name" value="ANK"/>
    <property type="match status" value="4"/>
</dbReference>
<name>A0AAD9ZFD9_9LECA</name>
<proteinExistence type="predicted"/>
<dbReference type="InterPro" id="IPR036770">
    <property type="entry name" value="Ankyrin_rpt-contain_sf"/>
</dbReference>
<feature type="repeat" description="ANK" evidence="3">
    <location>
        <begin position="187"/>
        <end position="219"/>
    </location>
</feature>
<sequence>MESYSAQPLQLNEIAEVIALDVEAIPRVNIERRFQEPEDILKICSALITFSGEEVKDTVTIQLAHFSVKEYLVSDRIRHGKAKAYSCQETEANFLLANDCIAYLLQFDELDSVTYSTYSEFPLSSYAALYWFQHVRIVEKNSSAATNLLTIEFLLTRCNALLNRIRLHDPDGDWAPMFREDMESVKNVLPPLYYASLLGLPQSVRMLLDKGEDINARAGYYGNALQAASSRNHGEIVQILLDNGVDVNTESGFYGNALQAASCGGHDRLVQMLLDNGADVNANGGYFRNALLAASRWGHDRVVETLLRKGACVSAQTGEYDNAL</sequence>
<protein>
    <recommendedName>
        <fullName evidence="6">Ankyrin</fullName>
    </recommendedName>
</protein>
<keyword evidence="5" id="KW-1185">Reference proteome</keyword>
<dbReference type="PANTHER" id="PTHR24171:SF10">
    <property type="entry name" value="ANKYRIN REPEAT DOMAIN-CONTAINING PROTEIN 29-LIKE"/>
    <property type="match status" value="1"/>
</dbReference>
<dbReference type="AlphaFoldDB" id="A0AAD9ZFD9"/>
<evidence type="ECO:0000256" key="1">
    <source>
        <dbReference type="ARBA" id="ARBA00022737"/>
    </source>
</evidence>
<organism evidence="4 5">
    <name type="scientific">Lepraria neglecta</name>
    <dbReference type="NCBI Taxonomy" id="209136"/>
    <lineage>
        <taxon>Eukaryota</taxon>
        <taxon>Fungi</taxon>
        <taxon>Dikarya</taxon>
        <taxon>Ascomycota</taxon>
        <taxon>Pezizomycotina</taxon>
        <taxon>Lecanoromycetes</taxon>
        <taxon>OSLEUM clade</taxon>
        <taxon>Lecanoromycetidae</taxon>
        <taxon>Lecanorales</taxon>
        <taxon>Lecanorineae</taxon>
        <taxon>Stereocaulaceae</taxon>
        <taxon>Lepraria</taxon>
    </lineage>
</organism>
<reference evidence="4" key="1">
    <citation type="submission" date="2022-11" db="EMBL/GenBank/DDBJ databases">
        <title>Chromosomal genome sequence assembly and mating type (MAT) locus characterization of the leprose asexual lichenized fungus Lepraria neglecta (Nyl.) Erichsen.</title>
        <authorList>
            <person name="Allen J.L."/>
            <person name="Pfeffer B."/>
        </authorList>
    </citation>
    <scope>NUCLEOTIDE SEQUENCE</scope>
    <source>
        <strain evidence="4">Allen 5258</strain>
    </source>
</reference>
<feature type="repeat" description="ANK" evidence="3">
    <location>
        <begin position="256"/>
        <end position="285"/>
    </location>
</feature>
<keyword evidence="1" id="KW-0677">Repeat</keyword>
<dbReference type="InterPro" id="IPR002110">
    <property type="entry name" value="Ankyrin_rpt"/>
</dbReference>
<dbReference type="Gene3D" id="1.25.40.20">
    <property type="entry name" value="Ankyrin repeat-containing domain"/>
    <property type="match status" value="1"/>
</dbReference>
<dbReference type="SUPFAM" id="SSF48403">
    <property type="entry name" value="Ankyrin repeat"/>
    <property type="match status" value="1"/>
</dbReference>
<evidence type="ECO:0000256" key="3">
    <source>
        <dbReference type="PROSITE-ProRule" id="PRU00023"/>
    </source>
</evidence>
<evidence type="ECO:0008006" key="6">
    <source>
        <dbReference type="Google" id="ProtNLM"/>
    </source>
</evidence>
<evidence type="ECO:0000256" key="2">
    <source>
        <dbReference type="ARBA" id="ARBA00023043"/>
    </source>
</evidence>
<gene>
    <name evidence="4" type="ORF">OEA41_002594</name>
</gene>
<dbReference type="Pfam" id="PF12796">
    <property type="entry name" value="Ank_2"/>
    <property type="match status" value="1"/>
</dbReference>
<comment type="caution">
    <text evidence="4">The sequence shown here is derived from an EMBL/GenBank/DDBJ whole genome shotgun (WGS) entry which is preliminary data.</text>
</comment>
<dbReference type="EMBL" id="JASNWA010000006">
    <property type="protein sequence ID" value="KAK3175347.1"/>
    <property type="molecule type" value="Genomic_DNA"/>
</dbReference>
<evidence type="ECO:0000313" key="4">
    <source>
        <dbReference type="EMBL" id="KAK3175347.1"/>
    </source>
</evidence>
<dbReference type="Proteomes" id="UP001276659">
    <property type="component" value="Unassembled WGS sequence"/>
</dbReference>
<dbReference type="PANTHER" id="PTHR24171">
    <property type="entry name" value="ANKYRIN REPEAT DOMAIN-CONTAINING PROTEIN 39-RELATED"/>
    <property type="match status" value="1"/>
</dbReference>
<dbReference type="PROSITE" id="PS50088">
    <property type="entry name" value="ANK_REPEAT"/>
    <property type="match status" value="3"/>
</dbReference>